<reference evidence="2" key="1">
    <citation type="journal article" date="2013" name="J. Virol.">
        <title>Sequencing, annotation, and characterization of the influenza ferret infectome.</title>
        <authorList>
            <person name="Leon A.J."/>
            <person name="Banner D."/>
            <person name="Xu L."/>
            <person name="Ran L."/>
            <person name="Peng Z."/>
            <person name="Yi K."/>
            <person name="Chen C."/>
            <person name="Xu F."/>
            <person name="Huang J."/>
            <person name="Zhao Z."/>
            <person name="Lin Z."/>
            <person name="Huang S.H."/>
            <person name="Fang Y."/>
            <person name="Kelvin A.A."/>
            <person name="Ross T.M."/>
            <person name="Farooqui A."/>
            <person name="Kelvin D.J."/>
        </authorList>
    </citation>
    <scope>NUCLEOTIDE SEQUENCE</scope>
    <source>
        <tissue evidence="2">Lungs</tissue>
    </source>
</reference>
<proteinExistence type="evidence at transcript level"/>
<dbReference type="EMBL" id="JP013557">
    <property type="protein sequence ID" value="AES02155.1"/>
    <property type="molecule type" value="mRNA"/>
</dbReference>
<accession>G9KB80</accession>
<sequence length="109" mass="11982">VSFQVHPSRTSYFPHLRSLACWEPRARPPPFTGPKDCVFGAYPSGTEKKGTLTPRAPSPRPPGLSIPCSARPVPRLFFPSLPPLHQVAQLHTVLLPANTQTTRTGLSFR</sequence>
<feature type="non-terminal residue" evidence="2">
    <location>
        <position position="1"/>
    </location>
</feature>
<feature type="non-terminal residue" evidence="2">
    <location>
        <position position="109"/>
    </location>
</feature>
<protein>
    <submittedName>
        <fullName evidence="2">Myelin protein zero</fullName>
    </submittedName>
</protein>
<evidence type="ECO:0000256" key="1">
    <source>
        <dbReference type="SAM" id="MobiDB-lite"/>
    </source>
</evidence>
<organism evidence="2">
    <name type="scientific">Mustela putorius furo</name>
    <name type="common">European domestic ferret</name>
    <name type="synonym">Mustela furo</name>
    <dbReference type="NCBI Taxonomy" id="9669"/>
    <lineage>
        <taxon>Eukaryota</taxon>
        <taxon>Metazoa</taxon>
        <taxon>Chordata</taxon>
        <taxon>Craniata</taxon>
        <taxon>Vertebrata</taxon>
        <taxon>Euteleostomi</taxon>
        <taxon>Mammalia</taxon>
        <taxon>Eutheria</taxon>
        <taxon>Laurasiatheria</taxon>
        <taxon>Carnivora</taxon>
        <taxon>Caniformia</taxon>
        <taxon>Musteloidea</taxon>
        <taxon>Mustelidae</taxon>
        <taxon>Mustelinae</taxon>
        <taxon>Mustela</taxon>
    </lineage>
</organism>
<dbReference type="AlphaFoldDB" id="G9KB80"/>
<feature type="region of interest" description="Disordered" evidence="1">
    <location>
        <begin position="33"/>
        <end position="65"/>
    </location>
</feature>
<name>G9KB80_MUSPF</name>
<evidence type="ECO:0000313" key="2">
    <source>
        <dbReference type="EMBL" id="AES02155.1"/>
    </source>
</evidence>